<dbReference type="Pfam" id="PF02779">
    <property type="entry name" value="Transket_pyr"/>
    <property type="match status" value="1"/>
</dbReference>
<accession>A0A974ZVJ8</accession>
<dbReference type="SUPFAM" id="SSF52518">
    <property type="entry name" value="Thiamin diphosphate-binding fold (THDP-binding)"/>
    <property type="match status" value="1"/>
</dbReference>
<dbReference type="InterPro" id="IPR009014">
    <property type="entry name" value="Transketo_C/PFOR_II"/>
</dbReference>
<dbReference type="InterPro" id="IPR033248">
    <property type="entry name" value="Transketolase_C"/>
</dbReference>
<sequence>MTATVEPELGTSSTKRMTMAVAMNSALDLAMDRDDSVLLLGEDIADPAGGVFKVTKGLSTKYGTGRVRATPISETAIIGAAVGAALAGMRPVAEIMFMDFVTVCLDQITNHAAKLRYMSGGHSSVPLTIRTTVGEQRFGAQHTQSLETWFMHTPGIKVVMPSNPIDAKGLLASCIADNDPCLYIENISLAYSQKDEVPVKEYFTPLGEAAVTRAGRDVTVITYGPAVHTAVAAAEVLAAEGVEVEVIDLRTLMPLDMDTVLASASRTGRALIVHDAHTFLGPGAEIAAQIANDLFGELKGPVRRVGTGFSPAPYAPSGLDFHPTSDTVAAAICELVDY</sequence>
<dbReference type="PANTHER" id="PTHR43257:SF2">
    <property type="entry name" value="PYRUVATE DEHYDROGENASE E1 COMPONENT SUBUNIT BETA"/>
    <property type="match status" value="1"/>
</dbReference>
<evidence type="ECO:0000256" key="3">
    <source>
        <dbReference type="ARBA" id="ARBA00023052"/>
    </source>
</evidence>
<keyword evidence="6" id="KW-1185">Reference proteome</keyword>
<reference evidence="5 6" key="1">
    <citation type="journal article" date="2021" name="Microbiol. Resour. Announc.">
        <title>Complete Genome Sequences of Two Rhodococcus sp. Strains with Large and Linear Chromosomes, Isolated from Apple Rhizosphere.</title>
        <authorList>
            <person name="Benning S."/>
            <person name="Brugnone N."/>
            <person name="Siani R."/>
            <person name="Kublik S."/>
            <person name="Schloter M."/>
            <person name="Rad V."/>
        </authorList>
    </citation>
    <scope>NUCLEOTIDE SEQUENCE [LARGE SCALE GENOMIC DNA]</scope>
    <source>
        <strain evidence="5 6">R79</strain>
    </source>
</reference>
<comment type="cofactor">
    <cofactor evidence="1">
        <name>thiamine diphosphate</name>
        <dbReference type="ChEBI" id="CHEBI:58937"/>
    </cofactor>
</comment>
<dbReference type="Proteomes" id="UP000662986">
    <property type="component" value="Chromosome"/>
</dbReference>
<name>A0A974ZVJ8_9NOCA</name>
<dbReference type="Gene3D" id="3.40.50.970">
    <property type="match status" value="1"/>
</dbReference>
<reference evidence="5 6" key="2">
    <citation type="journal article" date="2022" name="Arch. Microbiol.">
        <title>Rhodococcus pseudokoreensis sp. nov. isolated from the rhizosphere of young M26 apple rootstocks.</title>
        <authorList>
            <person name="Kampfer P."/>
            <person name="Glaeser S.P."/>
            <person name="Blom J."/>
            <person name="Wolf J."/>
            <person name="Benning S."/>
            <person name="Schloter M."/>
            <person name="Neumann-Schaal M."/>
        </authorList>
    </citation>
    <scope>NUCLEOTIDE SEQUENCE [LARGE SCALE GENOMIC DNA]</scope>
    <source>
        <strain evidence="5 6">R79</strain>
    </source>
</reference>
<dbReference type="SUPFAM" id="SSF52922">
    <property type="entry name" value="TK C-terminal domain-like"/>
    <property type="match status" value="1"/>
</dbReference>
<proteinExistence type="predicted"/>
<dbReference type="PANTHER" id="PTHR43257">
    <property type="entry name" value="PYRUVATE DEHYDROGENASE E1 COMPONENT BETA SUBUNIT"/>
    <property type="match status" value="1"/>
</dbReference>
<evidence type="ECO:0000256" key="2">
    <source>
        <dbReference type="ARBA" id="ARBA00023002"/>
    </source>
</evidence>
<evidence type="ECO:0000256" key="1">
    <source>
        <dbReference type="ARBA" id="ARBA00001964"/>
    </source>
</evidence>
<evidence type="ECO:0000313" key="6">
    <source>
        <dbReference type="Proteomes" id="UP000662986"/>
    </source>
</evidence>
<evidence type="ECO:0000313" key="5">
    <source>
        <dbReference type="EMBL" id="QSE92106.1"/>
    </source>
</evidence>
<keyword evidence="3" id="KW-0786">Thiamine pyrophosphate</keyword>
<dbReference type="CDD" id="cd07036">
    <property type="entry name" value="TPP_PYR_E1-PDHc-beta_like"/>
    <property type="match status" value="1"/>
</dbReference>
<dbReference type="EMBL" id="CP070619">
    <property type="protein sequence ID" value="QSE92106.1"/>
    <property type="molecule type" value="Genomic_DNA"/>
</dbReference>
<keyword evidence="2" id="KW-0560">Oxidoreductase</keyword>
<dbReference type="Pfam" id="PF02780">
    <property type="entry name" value="Transketolase_C"/>
    <property type="match status" value="1"/>
</dbReference>
<dbReference type="InterPro" id="IPR029061">
    <property type="entry name" value="THDP-binding"/>
</dbReference>
<organism evidence="5 6">
    <name type="scientific">Rhodococcus pseudokoreensis</name>
    <dbReference type="NCBI Taxonomy" id="2811421"/>
    <lineage>
        <taxon>Bacteria</taxon>
        <taxon>Bacillati</taxon>
        <taxon>Actinomycetota</taxon>
        <taxon>Actinomycetes</taxon>
        <taxon>Mycobacteriales</taxon>
        <taxon>Nocardiaceae</taxon>
        <taxon>Rhodococcus</taxon>
    </lineage>
</organism>
<dbReference type="RefSeq" id="WP_206008473.1">
    <property type="nucleotide sequence ID" value="NZ_CP070619.1"/>
</dbReference>
<dbReference type="Gene3D" id="3.40.50.920">
    <property type="match status" value="1"/>
</dbReference>
<gene>
    <name evidence="5" type="ORF">JWS13_27460</name>
</gene>
<evidence type="ECO:0000259" key="4">
    <source>
        <dbReference type="SMART" id="SM00861"/>
    </source>
</evidence>
<dbReference type="SMART" id="SM00861">
    <property type="entry name" value="Transket_pyr"/>
    <property type="match status" value="1"/>
</dbReference>
<feature type="domain" description="Transketolase-like pyrimidine-binding" evidence="4">
    <location>
        <begin position="17"/>
        <end position="191"/>
    </location>
</feature>
<dbReference type="InterPro" id="IPR005475">
    <property type="entry name" value="Transketolase-like_Pyr-bd"/>
</dbReference>
<protein>
    <submittedName>
        <fullName evidence="5">Alpha-ketoacid dehydrogenase subunit beta</fullName>
    </submittedName>
</protein>